<evidence type="ECO:0000313" key="1">
    <source>
        <dbReference type="EMBL" id="EOQ69813.1"/>
    </source>
</evidence>
<name>A0ABC9T3P8_BACCE</name>
<evidence type="ECO:0000313" key="2">
    <source>
        <dbReference type="Proteomes" id="UP000014060"/>
    </source>
</evidence>
<dbReference type="AlphaFoldDB" id="A0ABC9T3P8"/>
<gene>
    <name evidence="1" type="ORF">IAY_02910</name>
</gene>
<accession>A0ABC9T3P8</accession>
<dbReference type="EMBL" id="AHCJ01000011">
    <property type="protein sequence ID" value="EOQ69813.1"/>
    <property type="molecule type" value="Genomic_DNA"/>
</dbReference>
<dbReference type="Proteomes" id="UP000014060">
    <property type="component" value="Unassembled WGS sequence"/>
</dbReference>
<proteinExistence type="predicted"/>
<reference evidence="1 2" key="1">
    <citation type="submission" date="2013-01" db="EMBL/GenBank/DDBJ databases">
        <title>The Genome Sequence of Bacillus cereus TIAC219.</title>
        <authorList>
            <consortium name="The Broad Institute Genome Sequencing Platform"/>
            <consortium name="The Broad Institute Genome Sequencing Center for Infectious Disease"/>
            <person name="Feldgarden M."/>
            <person name="Van der Auwera G.A."/>
            <person name="Mahillon J."/>
            <person name="Duprez V."/>
            <person name="Timmery S."/>
            <person name="Mattelet C."/>
            <person name="Dierick K."/>
            <person name="Sun M."/>
            <person name="Yu Z."/>
            <person name="Zhu L."/>
            <person name="Hu X."/>
            <person name="Shank E.B."/>
            <person name="Swiecicka I."/>
            <person name="Hansen B.M."/>
            <person name="Andrup L."/>
            <person name="Walker B."/>
            <person name="Young S.K."/>
            <person name="Zeng Q."/>
            <person name="Gargeya S."/>
            <person name="Fitzgerald M."/>
            <person name="Haas B."/>
            <person name="Abouelleil A."/>
            <person name="Alvarado L."/>
            <person name="Arachchi H.M."/>
            <person name="Berlin A.M."/>
            <person name="Chapman S.B."/>
            <person name="Dewar J."/>
            <person name="Goldberg J."/>
            <person name="Griggs A."/>
            <person name="Gujja S."/>
            <person name="Hansen M."/>
            <person name="Howarth C."/>
            <person name="Imamovic A."/>
            <person name="Larimer J."/>
            <person name="McCowan C."/>
            <person name="Murphy C."/>
            <person name="Neiman D."/>
            <person name="Pearson M."/>
            <person name="Priest M."/>
            <person name="Roberts A."/>
            <person name="Saif S."/>
            <person name="Shea T."/>
            <person name="Sisk P."/>
            <person name="Sykes S."/>
            <person name="Wortman J."/>
            <person name="Nusbaum C."/>
            <person name="Birren B."/>
        </authorList>
    </citation>
    <scope>NUCLEOTIDE SEQUENCE [LARGE SCALE GENOMIC DNA]</scope>
    <source>
        <strain evidence="1 2">TIAC219</strain>
    </source>
</reference>
<sequence length="36" mass="4219">MLRDTKEEHETSMSYRVVIKDLRAKGVNASLVTRRK</sequence>
<comment type="caution">
    <text evidence="1">The sequence shown here is derived from an EMBL/GenBank/DDBJ whole genome shotgun (WGS) entry which is preliminary data.</text>
</comment>
<protein>
    <submittedName>
        <fullName evidence="1">Uncharacterized protein</fullName>
    </submittedName>
</protein>
<organism evidence="1 2">
    <name type="scientific">Bacillus cereus TIAC219</name>
    <dbReference type="NCBI Taxonomy" id="718222"/>
    <lineage>
        <taxon>Bacteria</taxon>
        <taxon>Bacillati</taxon>
        <taxon>Bacillota</taxon>
        <taxon>Bacilli</taxon>
        <taxon>Bacillales</taxon>
        <taxon>Bacillaceae</taxon>
        <taxon>Bacillus</taxon>
        <taxon>Bacillus cereus group</taxon>
    </lineage>
</organism>